<proteinExistence type="predicted"/>
<evidence type="ECO:0000313" key="3">
    <source>
        <dbReference type="Proteomes" id="UP000199820"/>
    </source>
</evidence>
<dbReference type="EMBL" id="FOIL01000055">
    <property type="protein sequence ID" value="SET85756.1"/>
    <property type="molecule type" value="Genomic_DNA"/>
</dbReference>
<feature type="transmembrane region" description="Helical" evidence="1">
    <location>
        <begin position="30"/>
        <end position="48"/>
    </location>
</feature>
<name>A0A1I0HRF8_9FIRM</name>
<reference evidence="2 3" key="1">
    <citation type="submission" date="2016-10" db="EMBL/GenBank/DDBJ databases">
        <authorList>
            <person name="de Groot N.N."/>
        </authorList>
    </citation>
    <scope>NUCLEOTIDE SEQUENCE [LARGE SCALE GENOMIC DNA]</scope>
    <source>
        <strain evidence="2 3">KH1P1</strain>
    </source>
</reference>
<accession>A0A1I0HRF8</accession>
<keyword evidence="1" id="KW-1133">Transmembrane helix</keyword>
<keyword evidence="1" id="KW-0472">Membrane</keyword>
<gene>
    <name evidence="2" type="ORF">SAMN04487771_10552</name>
</gene>
<evidence type="ECO:0000256" key="1">
    <source>
        <dbReference type="SAM" id="Phobius"/>
    </source>
</evidence>
<dbReference type="RefSeq" id="WP_074650262.1">
    <property type="nucleotide sequence ID" value="NZ_FOIL01000055.1"/>
</dbReference>
<keyword evidence="3" id="KW-1185">Reference proteome</keyword>
<evidence type="ECO:0000313" key="2">
    <source>
        <dbReference type="EMBL" id="SET85756.1"/>
    </source>
</evidence>
<protein>
    <submittedName>
        <fullName evidence="2">PEP-CTERM protein-sorting domain-containing protein</fullName>
    </submittedName>
</protein>
<keyword evidence="1" id="KW-0812">Transmembrane</keyword>
<dbReference type="AlphaFoldDB" id="A0A1I0HRF8"/>
<dbReference type="Proteomes" id="UP000199820">
    <property type="component" value="Unassembled WGS sequence"/>
</dbReference>
<sequence>MKFYGVILDFLIPVPVTLFMLLTVGSHGAWMAKPLINLLVVMAAWVCIRRQPGKTIREKMLLPEHFGAAPEQELCFSVDSMEDVNGISRIAIAFALENGFAIRMMMKLSRDIHYTGLYGMNNLIIHV</sequence>
<organism evidence="2 3">
    <name type="scientific">[Clostridium] aminophilum</name>
    <dbReference type="NCBI Taxonomy" id="1526"/>
    <lineage>
        <taxon>Bacteria</taxon>
        <taxon>Bacillati</taxon>
        <taxon>Bacillota</taxon>
        <taxon>Clostridia</taxon>
        <taxon>Lachnospirales</taxon>
        <taxon>Lachnospiraceae</taxon>
    </lineage>
</organism>
<feature type="transmembrane region" description="Helical" evidence="1">
    <location>
        <begin position="7"/>
        <end position="24"/>
    </location>
</feature>